<feature type="signal peptide" evidence="2">
    <location>
        <begin position="1"/>
        <end position="25"/>
    </location>
</feature>
<evidence type="ECO:0000313" key="4">
    <source>
        <dbReference type="Proteomes" id="UP001152759"/>
    </source>
</evidence>
<accession>A0A9P0FB34</accession>
<proteinExistence type="predicted"/>
<sequence length="308" mass="34253">MSPNGVLSFVVCATSLIVYYNSCQCGFVFDDISAIKENRDLRPHTPIQNLFVNDFWGTPMHKRACPRFSIENGIIYLPLFKFWSEGNINRNYFESIKSKSELNTLPYACRKGYLKSFTAGAVIRLFDHGCKHVAASRIEGAPHSSNYSGPVPCDLPGWRAAKIAAKGGLHVIILDSLSRFYHNLSESVSLNCNDSESRIGAYNIRVDSATKINYPKDARMDEGAGVREELEDELETTTEVDKRRGECKRLKRDQERAATRGEGDEPRAPRSLRLNSAVSLSCAECCIPSAARPLTRVARASNPGQLPD</sequence>
<dbReference type="EMBL" id="OU963870">
    <property type="protein sequence ID" value="CAH0396247.1"/>
    <property type="molecule type" value="Genomic_DNA"/>
</dbReference>
<name>A0A9P0FB34_BEMTA</name>
<dbReference type="AlphaFoldDB" id="A0A9P0FB34"/>
<feature type="compositionally biased region" description="Basic and acidic residues" evidence="1">
    <location>
        <begin position="245"/>
        <end position="268"/>
    </location>
</feature>
<gene>
    <name evidence="3" type="ORF">BEMITA_LOCUS14335</name>
</gene>
<reference evidence="3" key="1">
    <citation type="submission" date="2021-12" db="EMBL/GenBank/DDBJ databases">
        <authorList>
            <person name="King R."/>
        </authorList>
    </citation>
    <scope>NUCLEOTIDE SEQUENCE</scope>
</reference>
<evidence type="ECO:0000256" key="1">
    <source>
        <dbReference type="SAM" id="MobiDB-lite"/>
    </source>
</evidence>
<evidence type="ECO:0000313" key="3">
    <source>
        <dbReference type="EMBL" id="CAH0396247.1"/>
    </source>
</evidence>
<dbReference type="PANTHER" id="PTHR44395">
    <property type="match status" value="1"/>
</dbReference>
<dbReference type="GO" id="GO:0005783">
    <property type="term" value="C:endoplasmic reticulum"/>
    <property type="evidence" value="ECO:0007669"/>
    <property type="project" value="TreeGrafter"/>
</dbReference>
<organism evidence="3 4">
    <name type="scientific">Bemisia tabaci</name>
    <name type="common">Sweetpotato whitefly</name>
    <name type="synonym">Aleurodes tabaci</name>
    <dbReference type="NCBI Taxonomy" id="7038"/>
    <lineage>
        <taxon>Eukaryota</taxon>
        <taxon>Metazoa</taxon>
        <taxon>Ecdysozoa</taxon>
        <taxon>Arthropoda</taxon>
        <taxon>Hexapoda</taxon>
        <taxon>Insecta</taxon>
        <taxon>Pterygota</taxon>
        <taxon>Neoptera</taxon>
        <taxon>Paraneoptera</taxon>
        <taxon>Hemiptera</taxon>
        <taxon>Sternorrhyncha</taxon>
        <taxon>Aleyrodoidea</taxon>
        <taxon>Aleyrodidae</taxon>
        <taxon>Aleyrodinae</taxon>
        <taxon>Bemisia</taxon>
    </lineage>
</organism>
<dbReference type="Proteomes" id="UP001152759">
    <property type="component" value="Chromosome 9"/>
</dbReference>
<dbReference type="PANTHER" id="PTHR44395:SF1">
    <property type="entry name" value="PROTEIN O-MANNOSYL-TRANSFERASE TMTC3"/>
    <property type="match status" value="1"/>
</dbReference>
<feature type="region of interest" description="Disordered" evidence="1">
    <location>
        <begin position="245"/>
        <end position="273"/>
    </location>
</feature>
<protein>
    <submittedName>
        <fullName evidence="3">Uncharacterized protein</fullName>
    </submittedName>
</protein>
<keyword evidence="2" id="KW-0732">Signal</keyword>
<dbReference type="GO" id="GO:0000030">
    <property type="term" value="F:mannosyltransferase activity"/>
    <property type="evidence" value="ECO:0007669"/>
    <property type="project" value="TreeGrafter"/>
</dbReference>
<evidence type="ECO:0000256" key="2">
    <source>
        <dbReference type="SAM" id="SignalP"/>
    </source>
</evidence>
<feature type="chain" id="PRO_5040419518" evidence="2">
    <location>
        <begin position="26"/>
        <end position="308"/>
    </location>
</feature>
<dbReference type="GO" id="GO:0035269">
    <property type="term" value="P:protein O-linked glycosylation via mannose"/>
    <property type="evidence" value="ECO:0007669"/>
    <property type="project" value="TreeGrafter"/>
</dbReference>
<keyword evidence="4" id="KW-1185">Reference proteome</keyword>